<dbReference type="OrthoDB" id="2121828at2759"/>
<feature type="domain" description="Plastocyanin-like" evidence="12">
    <location>
        <begin position="436"/>
        <end position="559"/>
    </location>
</feature>
<dbReference type="FunFam" id="2.60.40.420:FF:000021">
    <property type="entry name" value="Extracellular dihydrogeodin oxidase/laccase"/>
    <property type="match status" value="1"/>
</dbReference>
<evidence type="ECO:0000256" key="3">
    <source>
        <dbReference type="ARBA" id="ARBA00010609"/>
    </source>
</evidence>
<evidence type="ECO:0000256" key="10">
    <source>
        <dbReference type="SAM" id="SignalP"/>
    </source>
</evidence>
<dbReference type="PROSITE" id="PS00080">
    <property type="entry name" value="MULTICOPPER_OXIDASE2"/>
    <property type="match status" value="1"/>
</dbReference>
<protein>
    <recommendedName>
        <fullName evidence="4">laccase</fullName>
        <ecNumber evidence="4">1.10.3.2</ecNumber>
    </recommendedName>
</protein>
<dbReference type="PROSITE" id="PS00079">
    <property type="entry name" value="MULTICOPPER_OXIDASE1"/>
    <property type="match status" value="1"/>
</dbReference>
<evidence type="ECO:0000256" key="7">
    <source>
        <dbReference type="ARBA" id="ARBA00023008"/>
    </source>
</evidence>
<feature type="domain" description="Plastocyanin-like" evidence="11">
    <location>
        <begin position="214"/>
        <end position="359"/>
    </location>
</feature>
<evidence type="ECO:0000256" key="1">
    <source>
        <dbReference type="ARBA" id="ARBA00000349"/>
    </source>
</evidence>
<organism evidence="14 15">
    <name type="scientific">Decorospora gaudefroyi</name>
    <dbReference type="NCBI Taxonomy" id="184978"/>
    <lineage>
        <taxon>Eukaryota</taxon>
        <taxon>Fungi</taxon>
        <taxon>Dikarya</taxon>
        <taxon>Ascomycota</taxon>
        <taxon>Pezizomycotina</taxon>
        <taxon>Dothideomycetes</taxon>
        <taxon>Pleosporomycetidae</taxon>
        <taxon>Pleosporales</taxon>
        <taxon>Pleosporineae</taxon>
        <taxon>Pleosporaceae</taxon>
        <taxon>Decorospora</taxon>
    </lineage>
</organism>
<dbReference type="InterPro" id="IPR011707">
    <property type="entry name" value="Cu-oxidase-like_N"/>
</dbReference>
<dbReference type="CDD" id="cd13901">
    <property type="entry name" value="CuRO_3_MaLCC_like"/>
    <property type="match status" value="1"/>
</dbReference>
<evidence type="ECO:0000256" key="5">
    <source>
        <dbReference type="ARBA" id="ARBA00022723"/>
    </source>
</evidence>
<dbReference type="Pfam" id="PF00394">
    <property type="entry name" value="Cu-oxidase"/>
    <property type="match status" value="1"/>
</dbReference>
<evidence type="ECO:0000259" key="11">
    <source>
        <dbReference type="Pfam" id="PF00394"/>
    </source>
</evidence>
<name>A0A6A5KA70_9PLEO</name>
<evidence type="ECO:0000256" key="4">
    <source>
        <dbReference type="ARBA" id="ARBA00012297"/>
    </source>
</evidence>
<keyword evidence="9" id="KW-0439">Lignin degradation</keyword>
<dbReference type="FunFam" id="2.60.40.420:FF:000045">
    <property type="entry name" value="Laccase 2"/>
    <property type="match status" value="1"/>
</dbReference>
<evidence type="ECO:0000313" key="15">
    <source>
        <dbReference type="Proteomes" id="UP000800040"/>
    </source>
</evidence>
<evidence type="ECO:0000256" key="6">
    <source>
        <dbReference type="ARBA" id="ARBA00023002"/>
    </source>
</evidence>
<feature type="signal peptide" evidence="10">
    <location>
        <begin position="1"/>
        <end position="21"/>
    </location>
</feature>
<dbReference type="Pfam" id="PF07732">
    <property type="entry name" value="Cu-oxidase_3"/>
    <property type="match status" value="1"/>
</dbReference>
<keyword evidence="8" id="KW-0325">Glycoprotein</keyword>
<keyword evidence="15" id="KW-1185">Reference proteome</keyword>
<comment type="similarity">
    <text evidence="3">Belongs to the multicopper oxidase family.</text>
</comment>
<dbReference type="PANTHER" id="PTHR11709:SF87">
    <property type="entry name" value="LACCASE"/>
    <property type="match status" value="1"/>
</dbReference>
<dbReference type="InterPro" id="IPR001117">
    <property type="entry name" value="Cu-oxidase_2nd"/>
</dbReference>
<dbReference type="Gene3D" id="2.60.40.420">
    <property type="entry name" value="Cupredoxins - blue copper proteins"/>
    <property type="match status" value="3"/>
</dbReference>
<dbReference type="InterPro" id="IPR033138">
    <property type="entry name" value="Cu_oxidase_CS"/>
</dbReference>
<dbReference type="InterPro" id="IPR002355">
    <property type="entry name" value="Cu_oxidase_Cu_BS"/>
</dbReference>
<comment type="cofactor">
    <cofactor evidence="2">
        <name>Cu cation</name>
        <dbReference type="ChEBI" id="CHEBI:23378"/>
    </cofactor>
</comment>
<dbReference type="Pfam" id="PF07731">
    <property type="entry name" value="Cu-oxidase_2"/>
    <property type="match status" value="1"/>
</dbReference>
<dbReference type="AlphaFoldDB" id="A0A6A5KA70"/>
<dbReference type="CDD" id="cd13854">
    <property type="entry name" value="CuRO_1_MaLCC_like"/>
    <property type="match status" value="1"/>
</dbReference>
<dbReference type="GO" id="GO:0052716">
    <property type="term" value="F:hydroquinone:oxygen oxidoreductase activity"/>
    <property type="evidence" value="ECO:0007669"/>
    <property type="project" value="UniProtKB-EC"/>
</dbReference>
<feature type="domain" description="Plastocyanin-like" evidence="13">
    <location>
        <begin position="86"/>
        <end position="201"/>
    </location>
</feature>
<dbReference type="InterPro" id="IPR045087">
    <property type="entry name" value="Cu-oxidase_fam"/>
</dbReference>
<dbReference type="SUPFAM" id="SSF49503">
    <property type="entry name" value="Cupredoxins"/>
    <property type="match status" value="3"/>
</dbReference>
<keyword evidence="10" id="KW-0732">Signal</keyword>
<comment type="catalytic activity">
    <reaction evidence="1">
        <text>4 hydroquinone + O2 = 4 benzosemiquinone + 2 H2O</text>
        <dbReference type="Rhea" id="RHEA:11276"/>
        <dbReference type="ChEBI" id="CHEBI:15377"/>
        <dbReference type="ChEBI" id="CHEBI:15379"/>
        <dbReference type="ChEBI" id="CHEBI:17594"/>
        <dbReference type="ChEBI" id="CHEBI:17977"/>
        <dbReference type="EC" id="1.10.3.2"/>
    </reaction>
</comment>
<dbReference type="InterPro" id="IPR008972">
    <property type="entry name" value="Cupredoxin"/>
</dbReference>
<dbReference type="GO" id="GO:0005507">
    <property type="term" value="F:copper ion binding"/>
    <property type="evidence" value="ECO:0007669"/>
    <property type="project" value="InterPro"/>
</dbReference>
<dbReference type="CDD" id="cd13880">
    <property type="entry name" value="CuRO_2_MaLCC_like"/>
    <property type="match status" value="1"/>
</dbReference>
<accession>A0A6A5KA70</accession>
<proteinExistence type="inferred from homology"/>
<reference evidence="14" key="1">
    <citation type="submission" date="2020-01" db="EMBL/GenBank/DDBJ databases">
        <authorList>
            <consortium name="DOE Joint Genome Institute"/>
            <person name="Haridas S."/>
            <person name="Albert R."/>
            <person name="Binder M."/>
            <person name="Bloem J."/>
            <person name="Labutti K."/>
            <person name="Salamov A."/>
            <person name="Andreopoulos B."/>
            <person name="Baker S.E."/>
            <person name="Barry K."/>
            <person name="Bills G."/>
            <person name="Bluhm B.H."/>
            <person name="Cannon C."/>
            <person name="Castanera R."/>
            <person name="Culley D.E."/>
            <person name="Daum C."/>
            <person name="Ezra D."/>
            <person name="Gonzalez J.B."/>
            <person name="Henrissat B."/>
            <person name="Kuo A."/>
            <person name="Liang C."/>
            <person name="Lipzen A."/>
            <person name="Lutzoni F."/>
            <person name="Magnuson J."/>
            <person name="Mondo S."/>
            <person name="Nolan M."/>
            <person name="Ohm R."/>
            <person name="Pangilinan J."/>
            <person name="Park H.-J."/>
            <person name="Ramirez L."/>
            <person name="Alfaro M."/>
            <person name="Sun H."/>
            <person name="Tritt A."/>
            <person name="Yoshinaga Y."/>
            <person name="Zwiers L.-H."/>
            <person name="Turgeon B.G."/>
            <person name="Goodwin S.B."/>
            <person name="Spatafora J.W."/>
            <person name="Crous P.W."/>
            <person name="Grigoriev I.V."/>
        </authorList>
    </citation>
    <scope>NUCLEOTIDE SEQUENCE</scope>
    <source>
        <strain evidence="14">P77</strain>
    </source>
</reference>
<dbReference type="EC" id="1.10.3.2" evidence="4"/>
<keyword evidence="7" id="KW-0186">Copper</keyword>
<dbReference type="PANTHER" id="PTHR11709">
    <property type="entry name" value="MULTI-COPPER OXIDASE"/>
    <property type="match status" value="1"/>
</dbReference>
<dbReference type="GO" id="GO:0046274">
    <property type="term" value="P:lignin catabolic process"/>
    <property type="evidence" value="ECO:0007669"/>
    <property type="project" value="UniProtKB-KW"/>
</dbReference>
<dbReference type="InterPro" id="IPR011706">
    <property type="entry name" value="Cu-oxidase_C"/>
</dbReference>
<evidence type="ECO:0000313" key="14">
    <source>
        <dbReference type="EMBL" id="KAF1833201.1"/>
    </source>
</evidence>
<evidence type="ECO:0000256" key="2">
    <source>
        <dbReference type="ARBA" id="ARBA00001935"/>
    </source>
</evidence>
<keyword evidence="5" id="KW-0479">Metal-binding</keyword>
<evidence type="ECO:0000259" key="13">
    <source>
        <dbReference type="Pfam" id="PF07732"/>
    </source>
</evidence>
<dbReference type="Proteomes" id="UP000800040">
    <property type="component" value="Unassembled WGS sequence"/>
</dbReference>
<evidence type="ECO:0000256" key="8">
    <source>
        <dbReference type="ARBA" id="ARBA00023180"/>
    </source>
</evidence>
<gene>
    <name evidence="14" type="ORF">BDW02DRAFT_553128</name>
</gene>
<evidence type="ECO:0000256" key="9">
    <source>
        <dbReference type="ARBA" id="ARBA00023185"/>
    </source>
</evidence>
<feature type="chain" id="PRO_5025387568" description="laccase" evidence="10">
    <location>
        <begin position="22"/>
        <end position="613"/>
    </location>
</feature>
<dbReference type="EMBL" id="ML975323">
    <property type="protein sequence ID" value="KAF1833201.1"/>
    <property type="molecule type" value="Genomic_DNA"/>
</dbReference>
<evidence type="ECO:0000259" key="12">
    <source>
        <dbReference type="Pfam" id="PF07731"/>
    </source>
</evidence>
<keyword evidence="6" id="KW-0560">Oxidoreductase</keyword>
<sequence length="613" mass="66325">MKSLFALGAVLLGLSHSLANAAAIPTENVELVQYTPKRDGLEDRQSTNCVHGPNSRQCWTPGFSASTDQYNSWPNTGKVVAYNLRVENTTCDPDGAGPRVCMLINGRYPGPTIVANWGDTLRITVRNLLDSNGTSFHWHGFRQLGSNTEDGVNGVTECALAPGDIKTYQFQATEYGTTWYHSHFSHQYGDGVVGTVVINGPATANYDVDLGPMAMTDWYYATAFQSAAFAFQNAQNGGGPPAGDNILINGTNKNAAGGGEYNKVTIQAGKRYRLRLVNTALDASFIVSLDGHPFTVIATDFVPVVPYTATHLQMQIGQRYDVVFTANQAAGNYWFRAVANGLCQSANMREGRSIFTYQGQTVAEPTTTGSAHPFTVCVDPPSAPKNAKNVPSTNFAAQAKNLPVGFGPIAAQGNLVLWTINGTSMIIDPGKPTLKYVAENNNNFPAAYNVVKVPSTSPSTWTYWVIQQAAGAPPVAHPIHLHGHDVYILGEGSGQFSAAAHFNQLTFTNPPRRDVATLRGGGWLVVAYPTDNPGAWLMHCHIAFHVGSGLSVQFLERQQQIPLPAPNSEWYETCTNWANYKAGTSDVWPQDDSGLRKRWPPVVDGTSSTFMLD</sequence>